<feature type="compositionally biased region" description="Acidic residues" evidence="2">
    <location>
        <begin position="492"/>
        <end position="511"/>
    </location>
</feature>
<dbReference type="GO" id="GO:0005634">
    <property type="term" value="C:nucleus"/>
    <property type="evidence" value="ECO:0007669"/>
    <property type="project" value="InterPro"/>
</dbReference>
<dbReference type="GO" id="GO:0030688">
    <property type="term" value="C:preribosome, small subunit precursor"/>
    <property type="evidence" value="ECO:0007669"/>
    <property type="project" value="TreeGrafter"/>
</dbReference>
<dbReference type="EMBL" id="HG721928">
    <property type="protein sequence ID" value="CDJ60782.1"/>
    <property type="molecule type" value="Genomic_DNA"/>
</dbReference>
<feature type="compositionally biased region" description="Polar residues" evidence="2">
    <location>
        <begin position="10"/>
        <end position="23"/>
    </location>
</feature>
<dbReference type="InterPro" id="IPR007034">
    <property type="entry name" value="BMS1_TSR1_C"/>
</dbReference>
<name>U6M976_EIMMA</name>
<evidence type="ECO:0000256" key="2">
    <source>
        <dbReference type="SAM" id="MobiDB-lite"/>
    </source>
</evidence>
<evidence type="ECO:0000313" key="5">
    <source>
        <dbReference type="Proteomes" id="UP000030763"/>
    </source>
</evidence>
<proteinExistence type="inferred from homology"/>
<evidence type="ECO:0000259" key="3">
    <source>
        <dbReference type="SMART" id="SM01362"/>
    </source>
</evidence>
<dbReference type="PANTHER" id="PTHR12858">
    <property type="entry name" value="RIBOSOME BIOGENESIS PROTEIN"/>
    <property type="match status" value="1"/>
</dbReference>
<dbReference type="Proteomes" id="UP000030763">
    <property type="component" value="Unassembled WGS sequence"/>
</dbReference>
<dbReference type="Pfam" id="PF08142">
    <property type="entry name" value="AARP2CN"/>
    <property type="match status" value="1"/>
</dbReference>
<dbReference type="Pfam" id="PF04950">
    <property type="entry name" value="RIBIOP_C"/>
    <property type="match status" value="1"/>
</dbReference>
<dbReference type="GO" id="GO:0034511">
    <property type="term" value="F:U3 snoRNA binding"/>
    <property type="evidence" value="ECO:0007669"/>
    <property type="project" value="TreeGrafter"/>
</dbReference>
<evidence type="ECO:0000256" key="1">
    <source>
        <dbReference type="ARBA" id="ARBA00038288"/>
    </source>
</evidence>
<reference evidence="4" key="2">
    <citation type="submission" date="2013-10" db="EMBL/GenBank/DDBJ databases">
        <authorList>
            <person name="Aslett M."/>
        </authorList>
    </citation>
    <scope>NUCLEOTIDE SEQUENCE [LARGE SCALE GENOMIC DNA]</scope>
    <source>
        <strain evidence="4">Weybridge</strain>
    </source>
</reference>
<evidence type="ECO:0000313" key="4">
    <source>
        <dbReference type="EMBL" id="CDJ60782.1"/>
    </source>
</evidence>
<accession>U6M976</accession>
<dbReference type="OMA" id="GYMKCKF"/>
<gene>
    <name evidence="4" type="ORF">EMWEY_00007860</name>
</gene>
<dbReference type="GO" id="GO:0000462">
    <property type="term" value="P:maturation of SSU-rRNA from tricistronic rRNA transcript (SSU-rRNA, 5.8S rRNA, LSU-rRNA)"/>
    <property type="evidence" value="ECO:0007669"/>
    <property type="project" value="TreeGrafter"/>
</dbReference>
<dbReference type="SMART" id="SM01362">
    <property type="entry name" value="DUF663"/>
    <property type="match status" value="1"/>
</dbReference>
<comment type="similarity">
    <text evidence="1">Belongs to the TRAFAC class translation factor GTPase superfamily. Bms1-like GTPase family. TSR1 subfamily.</text>
</comment>
<dbReference type="GO" id="GO:0005525">
    <property type="term" value="F:GTP binding"/>
    <property type="evidence" value="ECO:0007669"/>
    <property type="project" value="TreeGrafter"/>
</dbReference>
<dbReference type="PANTHER" id="PTHR12858:SF1">
    <property type="entry name" value="PRE-RRNA-PROCESSING PROTEIN TSR1 HOMOLOG"/>
    <property type="match status" value="1"/>
</dbReference>
<dbReference type="VEuPathDB" id="ToxoDB:EMWEY_00007860"/>
<dbReference type="GO" id="GO:0000479">
    <property type="term" value="P:endonucleolytic cleavage of tricistronic rRNA transcript (SSU-rRNA, 5.8S rRNA, LSU-rRNA)"/>
    <property type="evidence" value="ECO:0007669"/>
    <property type="project" value="TreeGrafter"/>
</dbReference>
<protein>
    <recommendedName>
        <fullName evidence="3">Ribosome biogenesis protein BMS1/TSR1 C-terminal domain-containing protein</fullName>
    </recommendedName>
</protein>
<dbReference type="OrthoDB" id="119302at2759"/>
<keyword evidence="5" id="KW-1185">Reference proteome</keyword>
<dbReference type="InterPro" id="IPR039761">
    <property type="entry name" value="Bms1/Tsr1"/>
</dbReference>
<feature type="region of interest" description="Disordered" evidence="2">
    <location>
        <begin position="489"/>
        <end position="515"/>
    </location>
</feature>
<dbReference type="GeneID" id="25334772"/>
<reference evidence="4" key="1">
    <citation type="submission" date="2013-10" db="EMBL/GenBank/DDBJ databases">
        <title>Genomic analysis of the causative agents of coccidiosis in chickens.</title>
        <authorList>
            <person name="Reid A.J."/>
            <person name="Blake D."/>
            <person name="Billington K."/>
            <person name="Browne H."/>
            <person name="Dunn M."/>
            <person name="Hung S."/>
            <person name="Kawahara F."/>
            <person name="Miranda-Saavedra D."/>
            <person name="Mourier T."/>
            <person name="Nagra H."/>
            <person name="Otto T.D."/>
            <person name="Rawlings N."/>
            <person name="Sanchez A."/>
            <person name="Sanders M."/>
            <person name="Subramaniam C."/>
            <person name="Tay Y."/>
            <person name="Dear P."/>
            <person name="Doerig C."/>
            <person name="Gruber A."/>
            <person name="Parkinson J."/>
            <person name="Shirley M."/>
            <person name="Wan K.L."/>
            <person name="Berriman M."/>
            <person name="Tomley F."/>
            <person name="Pain A."/>
        </authorList>
    </citation>
    <scope>NUCLEOTIDE SEQUENCE [LARGE SCALE GENOMIC DNA]</scope>
    <source>
        <strain evidence="4">Weybridge</strain>
    </source>
</reference>
<dbReference type="InterPro" id="IPR012948">
    <property type="entry name" value="AARP2CN"/>
</dbReference>
<dbReference type="AlphaFoldDB" id="U6M976"/>
<feature type="domain" description="Ribosome biogenesis protein BMS1/TSR1 C-terminal" evidence="3">
    <location>
        <begin position="572"/>
        <end position="796"/>
    </location>
</feature>
<feature type="region of interest" description="Disordered" evidence="2">
    <location>
        <begin position="1"/>
        <end position="78"/>
    </location>
</feature>
<sequence>MGHRHRAILKQQNKAFKGSSSKPKSLKEKRKAAAANASALSINRPTTKLDRVQRSKQRRLQLRRDQQQQQLSNPCGPPPKVVLLLPFSDSVCVESVFNELRRELIGDDGAVVDGGVLCGDMDEDGTAMRTDDVKTCSSQSRPHHSRYLFTLPAYARNPAIPKRHHQKVLLVPAPRISEEETGDQMQQEGVQIQRRSELLRYMDLCSCCDVLVCLFGGNCTYEKSAFSSRGYKVLQALKLQGLPPSVIGIGCIDPSLLDPAGLPQEKYSASESLKFMRRFFESELGAERKFFGIANSADWRNALRALGAAAPLIQADPNAKVLAKGAEAAACRRRGHLLALSWRIAWHSLSEDPAAQLEPCLEAWGLIRGAGLTCRLPVHITGVGDFVLARIEPLGPTEKRREFAASSAHATTEVEALGAEMQVLKSACLSHRSTEVIQASQPLQPLDAAALEQTWPTEDEIPGNGNTAPAVHRRCVRVPKDVGEYERAWLESDTDGADDDGEEEVNMDSDADMQPGEVVSADNEQASSANDEADEDWKPLISSEQHDMKTDNEAYAARRREAAEMEKEFPDQVDTPLDIPAKERFQKYRGLKSFRSSPWAQNEDLPLGYGRIIDVSSMKKVVQKHPSLSGKEFGEALVEAMAQRVASRFAVQAQSPAPAPTASADDDLMVPDFLVVSQLLQHETQVAVVHSQVTFCDDAPVKGKDPLLMSCGFRRFPASPIYSEEPRQGMHSTSKWKLKRWAEPGTTLTATVYSPLVLPPSPCILLRYDQSGNASDGGQLYVDATRECMPLAFPPE</sequence>
<organism evidence="4 5">
    <name type="scientific">Eimeria maxima</name>
    <name type="common">Coccidian parasite</name>
    <dbReference type="NCBI Taxonomy" id="5804"/>
    <lineage>
        <taxon>Eukaryota</taxon>
        <taxon>Sar</taxon>
        <taxon>Alveolata</taxon>
        <taxon>Apicomplexa</taxon>
        <taxon>Conoidasida</taxon>
        <taxon>Coccidia</taxon>
        <taxon>Eucoccidiorida</taxon>
        <taxon>Eimeriorina</taxon>
        <taxon>Eimeriidae</taxon>
        <taxon>Eimeria</taxon>
    </lineage>
</organism>
<dbReference type="GO" id="GO:0003924">
    <property type="term" value="F:GTPase activity"/>
    <property type="evidence" value="ECO:0007669"/>
    <property type="project" value="TreeGrafter"/>
</dbReference>
<dbReference type="RefSeq" id="XP_013337432.1">
    <property type="nucleotide sequence ID" value="XM_013481978.1"/>
</dbReference>